<name>A0A561TX52_9PSEU</name>
<sequence>MHERTGVDTVRPPRTVLEQKIRERRQTLEEFTEYAERFAREHDEPGTLSLRHLQRLITGRGPNGQPLGPVRAVTARLLERIFGLSIDELLSPPPCDDETSELRQMLDVSRRIDGTLLGLLRGQLDSIRRVDRQLGAVVAYEEVGAKASQVEKLFTHSLPGNTRQQLAVILTELHTLAGWQALDLGKTQRSWQHYERAKQGARETGSESYEIHTAAEQAFVLLDLGETTKAVRLLHAMRGRANSECPQLLRSWLAAAYGEALAARHQPSESLRAFDDAAELLPVEPSAPGSPYVVLSSVHLDRWRGHALASFADPTAVGVLSRALGELDPSFTRAETALRVDLATALRSAGEDKALRAEVDQAKRLAVTIGSVRQQRRLALM</sequence>
<dbReference type="Gene3D" id="1.25.40.10">
    <property type="entry name" value="Tetratricopeptide repeat domain"/>
    <property type="match status" value="1"/>
</dbReference>
<organism evidence="1 2">
    <name type="scientific">Saccharopolyspora dendranthemae</name>
    <dbReference type="NCBI Taxonomy" id="1181886"/>
    <lineage>
        <taxon>Bacteria</taxon>
        <taxon>Bacillati</taxon>
        <taxon>Actinomycetota</taxon>
        <taxon>Actinomycetes</taxon>
        <taxon>Pseudonocardiales</taxon>
        <taxon>Pseudonocardiaceae</taxon>
        <taxon>Saccharopolyspora</taxon>
    </lineage>
</organism>
<evidence type="ECO:0000313" key="2">
    <source>
        <dbReference type="Proteomes" id="UP000316184"/>
    </source>
</evidence>
<evidence type="ECO:0000313" key="1">
    <source>
        <dbReference type="EMBL" id="TWF91664.1"/>
    </source>
</evidence>
<comment type="caution">
    <text evidence="1">The sequence shown here is derived from an EMBL/GenBank/DDBJ whole genome shotgun (WGS) entry which is preliminary data.</text>
</comment>
<keyword evidence="2" id="KW-1185">Reference proteome</keyword>
<protein>
    <submittedName>
        <fullName evidence="1">Uncharacterized protein</fullName>
    </submittedName>
</protein>
<gene>
    <name evidence="1" type="ORF">FHU35_1887</name>
</gene>
<dbReference type="SUPFAM" id="SSF48452">
    <property type="entry name" value="TPR-like"/>
    <property type="match status" value="1"/>
</dbReference>
<dbReference type="AlphaFoldDB" id="A0A561TX52"/>
<proteinExistence type="predicted"/>
<dbReference type="InterPro" id="IPR011990">
    <property type="entry name" value="TPR-like_helical_dom_sf"/>
</dbReference>
<dbReference type="OrthoDB" id="3576575at2"/>
<dbReference type="Proteomes" id="UP000316184">
    <property type="component" value="Unassembled WGS sequence"/>
</dbReference>
<dbReference type="EMBL" id="VIWX01000008">
    <property type="protein sequence ID" value="TWF91664.1"/>
    <property type="molecule type" value="Genomic_DNA"/>
</dbReference>
<reference evidence="1 2" key="1">
    <citation type="submission" date="2019-06" db="EMBL/GenBank/DDBJ databases">
        <title>Sequencing the genomes of 1000 actinobacteria strains.</title>
        <authorList>
            <person name="Klenk H.-P."/>
        </authorList>
    </citation>
    <scope>NUCLEOTIDE SEQUENCE [LARGE SCALE GENOMIC DNA]</scope>
    <source>
        <strain evidence="1 2">DSM 46699</strain>
    </source>
</reference>
<accession>A0A561TX52</accession>